<protein>
    <submittedName>
        <fullName evidence="7">Precorrin-6y C5,15-methyltransferase (Decarboxylating) subunit CbiE</fullName>
    </submittedName>
</protein>
<dbReference type="CDD" id="cd11644">
    <property type="entry name" value="Precorrin-6Y-MT"/>
    <property type="match status" value="1"/>
</dbReference>
<name>A0A554S809_9ACTN</name>
<dbReference type="InterPro" id="IPR012818">
    <property type="entry name" value="CbiE"/>
</dbReference>
<gene>
    <name evidence="7" type="primary">cbiE</name>
    <name evidence="7" type="ORF">FNM00_11065</name>
</gene>
<dbReference type="NCBIfam" id="TIGR02467">
    <property type="entry name" value="CbiE"/>
    <property type="match status" value="1"/>
</dbReference>
<evidence type="ECO:0000256" key="4">
    <source>
        <dbReference type="ARBA" id="ARBA00022679"/>
    </source>
</evidence>
<dbReference type="RefSeq" id="WP_143913604.1">
    <property type="nucleotide sequence ID" value="NZ_VLNT01000008.1"/>
</dbReference>
<evidence type="ECO:0000313" key="8">
    <source>
        <dbReference type="Proteomes" id="UP000316988"/>
    </source>
</evidence>
<keyword evidence="3 7" id="KW-0489">Methyltransferase</keyword>
<keyword evidence="4 7" id="KW-0808">Transferase</keyword>
<dbReference type="SUPFAM" id="SSF53335">
    <property type="entry name" value="S-adenosyl-L-methionine-dependent methyltransferases"/>
    <property type="match status" value="1"/>
</dbReference>
<dbReference type="InterPro" id="IPR014777">
    <property type="entry name" value="4pyrrole_Mease_sub1"/>
</dbReference>
<dbReference type="Proteomes" id="UP000316988">
    <property type="component" value="Unassembled WGS sequence"/>
</dbReference>
<dbReference type="AlphaFoldDB" id="A0A554S809"/>
<dbReference type="UniPathway" id="UPA00148"/>
<accession>A0A554S809</accession>
<dbReference type="CDD" id="cd02440">
    <property type="entry name" value="AdoMet_MTases"/>
    <property type="match status" value="1"/>
</dbReference>
<organism evidence="7 8">
    <name type="scientific">Aeromicrobium piscarium</name>
    <dbReference type="NCBI Taxonomy" id="2590901"/>
    <lineage>
        <taxon>Bacteria</taxon>
        <taxon>Bacillati</taxon>
        <taxon>Actinomycetota</taxon>
        <taxon>Actinomycetes</taxon>
        <taxon>Propionibacteriales</taxon>
        <taxon>Nocardioidaceae</taxon>
        <taxon>Aeromicrobium</taxon>
    </lineage>
</organism>
<evidence type="ECO:0000256" key="1">
    <source>
        <dbReference type="ARBA" id="ARBA00004953"/>
    </source>
</evidence>
<dbReference type="InterPro" id="IPR014008">
    <property type="entry name" value="Cbl_synth_MTase_CbiT"/>
</dbReference>
<dbReference type="Gene3D" id="3.40.50.150">
    <property type="entry name" value="Vaccinia Virus protein VP39"/>
    <property type="match status" value="1"/>
</dbReference>
<dbReference type="SUPFAM" id="SSF53790">
    <property type="entry name" value="Tetrapyrrole methylase"/>
    <property type="match status" value="1"/>
</dbReference>
<sequence length="400" mass="42439">MTVTVVGIGADGWDGLSPRARTAVERAELVLGSPRQLGLLPSGIEAEQRELPSPLREGLASFAQEAGSRPAVVLASGDPFLSGIGSTLLDVLGADAIEDVVPAVSSVTLARAAMRWAAESTSWVSLVGRDAYRLLRHLEPGARLLVLVSDTTTATHVAAILTAAGFGESRITALSDLGSAEESRRDALARMWHGKTPPLTVLAIECDGPGPWWSRTAGLDDDAFENDGQLTKRDVRASALARLAPRAGELLWDVGAGAGSVAIEWMRAHPRNRAVAIERHPERAARIRRNAERLGVPELEIVEGTAPEALGDLPRPDAVFVGGGATREGVLDAAWEALVPAGRFLAHGVTIETESLLASWHDRHEGGELTRISVEHAEPIGGFTGWSPSRAVTQWSAIKR</sequence>
<proteinExistence type="predicted"/>
<dbReference type="EMBL" id="VLNT01000008">
    <property type="protein sequence ID" value="TSD62491.1"/>
    <property type="molecule type" value="Genomic_DNA"/>
</dbReference>
<dbReference type="InterPro" id="IPR050714">
    <property type="entry name" value="Cobalamin_biosynth_MTase"/>
</dbReference>
<dbReference type="InterPro" id="IPR035996">
    <property type="entry name" value="4pyrrol_Methylase_sf"/>
</dbReference>
<keyword evidence="2" id="KW-0169">Cobalamin biosynthesis</keyword>
<evidence type="ECO:0000256" key="2">
    <source>
        <dbReference type="ARBA" id="ARBA00022573"/>
    </source>
</evidence>
<dbReference type="InterPro" id="IPR006365">
    <property type="entry name" value="Cbl_synth_CobL"/>
</dbReference>
<keyword evidence="8" id="KW-1185">Reference proteome</keyword>
<keyword evidence="5" id="KW-0949">S-adenosyl-L-methionine</keyword>
<comment type="pathway">
    <text evidence="1">Cofactor biosynthesis; adenosylcobalamin biosynthesis.</text>
</comment>
<evidence type="ECO:0000256" key="3">
    <source>
        <dbReference type="ARBA" id="ARBA00022603"/>
    </source>
</evidence>
<dbReference type="Gene3D" id="3.40.1010.10">
    <property type="entry name" value="Cobalt-precorrin-4 Transmethylase, Domain 1"/>
    <property type="match status" value="1"/>
</dbReference>
<reference evidence="7 8" key="1">
    <citation type="submission" date="2019-07" db="EMBL/GenBank/DDBJ databases">
        <authorList>
            <person name="Zhao L.H."/>
        </authorList>
    </citation>
    <scope>NUCLEOTIDE SEQUENCE [LARGE SCALE GENOMIC DNA]</scope>
    <source>
        <strain evidence="7 8">Co35</strain>
    </source>
</reference>
<dbReference type="InterPro" id="IPR000878">
    <property type="entry name" value="4pyrrol_Mease"/>
</dbReference>
<dbReference type="PANTHER" id="PTHR43182:SF1">
    <property type="entry name" value="COBALT-PRECORRIN-7 C(5)-METHYLTRANSFERASE"/>
    <property type="match status" value="1"/>
</dbReference>
<dbReference type="Pfam" id="PF00590">
    <property type="entry name" value="TP_methylase"/>
    <property type="match status" value="1"/>
</dbReference>
<dbReference type="NCBIfam" id="TIGR02469">
    <property type="entry name" value="CbiT"/>
    <property type="match status" value="1"/>
</dbReference>
<evidence type="ECO:0000256" key="5">
    <source>
        <dbReference type="ARBA" id="ARBA00022691"/>
    </source>
</evidence>
<evidence type="ECO:0000313" key="7">
    <source>
        <dbReference type="EMBL" id="TSD62491.1"/>
    </source>
</evidence>
<feature type="domain" description="Tetrapyrrole methylase" evidence="6">
    <location>
        <begin position="2"/>
        <end position="183"/>
    </location>
</feature>
<evidence type="ECO:0000259" key="6">
    <source>
        <dbReference type="Pfam" id="PF00590"/>
    </source>
</evidence>
<dbReference type="GO" id="GO:0009236">
    <property type="term" value="P:cobalamin biosynthetic process"/>
    <property type="evidence" value="ECO:0007669"/>
    <property type="project" value="UniProtKB-UniPathway"/>
</dbReference>
<dbReference type="InterPro" id="IPR029063">
    <property type="entry name" value="SAM-dependent_MTases_sf"/>
</dbReference>
<dbReference type="GO" id="GO:0032259">
    <property type="term" value="P:methylation"/>
    <property type="evidence" value="ECO:0007669"/>
    <property type="project" value="UniProtKB-KW"/>
</dbReference>
<dbReference type="PIRSF" id="PIRSF036428">
    <property type="entry name" value="CobL"/>
    <property type="match status" value="1"/>
</dbReference>
<dbReference type="GO" id="GO:0008276">
    <property type="term" value="F:protein methyltransferase activity"/>
    <property type="evidence" value="ECO:0007669"/>
    <property type="project" value="InterPro"/>
</dbReference>
<dbReference type="PANTHER" id="PTHR43182">
    <property type="entry name" value="COBALT-PRECORRIN-6B C(15)-METHYLTRANSFERASE (DECARBOXYLATING)"/>
    <property type="match status" value="1"/>
</dbReference>
<comment type="caution">
    <text evidence="7">The sequence shown here is derived from an EMBL/GenBank/DDBJ whole genome shotgun (WGS) entry which is preliminary data.</text>
</comment>
<dbReference type="OrthoDB" id="9787825at2"/>